<gene>
    <name evidence="1" type="ORF">GCWU000325_02088</name>
</gene>
<dbReference type="EMBL" id="ACIJ02000022">
    <property type="protein sequence ID" value="EEX71345.1"/>
    <property type="molecule type" value="Genomic_DNA"/>
</dbReference>
<dbReference type="Proteomes" id="UP000003460">
    <property type="component" value="Unassembled WGS sequence"/>
</dbReference>
<sequence>MKVHFSFHDERKFNQAIVFHIRSLIYTFLGATSHSSCPTIL</sequence>
<evidence type="ECO:0000313" key="1">
    <source>
        <dbReference type="EMBL" id="EEX71345.1"/>
    </source>
</evidence>
<name>C9LIM9_9BACT</name>
<reference evidence="1" key="1">
    <citation type="submission" date="2009-09" db="EMBL/GenBank/DDBJ databases">
        <authorList>
            <person name="Weinstock G."/>
            <person name="Sodergren E."/>
            <person name="Clifton S."/>
            <person name="Fulton L."/>
            <person name="Fulton B."/>
            <person name="Courtney L."/>
            <person name="Fronick C."/>
            <person name="Harrison M."/>
            <person name="Strong C."/>
            <person name="Farmer C."/>
            <person name="Delahaunty K."/>
            <person name="Markovic C."/>
            <person name="Hall O."/>
            <person name="Minx P."/>
            <person name="Tomlinson C."/>
            <person name="Mitreva M."/>
            <person name="Nelson J."/>
            <person name="Hou S."/>
            <person name="Wollam A."/>
            <person name="Pepin K.H."/>
            <person name="Johnson M."/>
            <person name="Bhonagiri V."/>
            <person name="Nash W.E."/>
            <person name="Warren W."/>
            <person name="Chinwalla A."/>
            <person name="Mardis E.R."/>
            <person name="Wilson R.K."/>
        </authorList>
    </citation>
    <scope>NUCLEOTIDE SEQUENCE [LARGE SCALE GENOMIC DNA]</scope>
    <source>
        <strain evidence="1">ATCC 51259</strain>
    </source>
</reference>
<dbReference type="HOGENOM" id="CLU_3274775_0_0_10"/>
<accession>C9LIM9</accession>
<organism evidence="1 2">
    <name type="scientific">Alloprevotella tannerae ATCC 51259</name>
    <dbReference type="NCBI Taxonomy" id="626522"/>
    <lineage>
        <taxon>Bacteria</taxon>
        <taxon>Pseudomonadati</taxon>
        <taxon>Bacteroidota</taxon>
        <taxon>Bacteroidia</taxon>
        <taxon>Bacteroidales</taxon>
        <taxon>Prevotellaceae</taxon>
        <taxon>Alloprevotella</taxon>
    </lineage>
</organism>
<keyword evidence="2" id="KW-1185">Reference proteome</keyword>
<proteinExistence type="predicted"/>
<protein>
    <submittedName>
        <fullName evidence="1">Uncharacterized protein</fullName>
    </submittedName>
</protein>
<comment type="caution">
    <text evidence="1">The sequence shown here is derived from an EMBL/GenBank/DDBJ whole genome shotgun (WGS) entry which is preliminary data.</text>
</comment>
<evidence type="ECO:0000313" key="2">
    <source>
        <dbReference type="Proteomes" id="UP000003460"/>
    </source>
</evidence>
<dbReference type="AlphaFoldDB" id="C9LIM9"/>